<dbReference type="NCBIfam" id="TIGR02095">
    <property type="entry name" value="glgA"/>
    <property type="match status" value="1"/>
</dbReference>
<dbReference type="GO" id="GO:0004373">
    <property type="term" value="F:alpha-1,4-glucan glucosyltransferase (UDP-glucose donor) activity"/>
    <property type="evidence" value="ECO:0007669"/>
    <property type="project" value="InterPro"/>
</dbReference>
<protein>
    <recommendedName>
        <fullName evidence="8">Glycogen synthase</fullName>
        <ecNumber evidence="8">2.4.1.21</ecNumber>
    </recommendedName>
    <alternativeName>
        <fullName evidence="8">Starch [bacterial glycogen] synthase</fullName>
    </alternativeName>
</protein>
<organism evidence="11 12">
    <name type="scientific">Aquipluma nitroreducens</name>
    <dbReference type="NCBI Taxonomy" id="2010828"/>
    <lineage>
        <taxon>Bacteria</taxon>
        <taxon>Pseudomonadati</taxon>
        <taxon>Bacteroidota</taxon>
        <taxon>Bacteroidia</taxon>
        <taxon>Marinilabiliales</taxon>
        <taxon>Prolixibacteraceae</taxon>
        <taxon>Aquipluma</taxon>
    </lineage>
</organism>
<dbReference type="KEGG" id="anf:AQPE_2069"/>
<evidence type="ECO:0000256" key="7">
    <source>
        <dbReference type="ARBA" id="ARBA00023056"/>
    </source>
</evidence>
<feature type="domain" description="Starch synthase catalytic" evidence="10">
    <location>
        <begin position="3"/>
        <end position="232"/>
    </location>
</feature>
<proteinExistence type="inferred from homology"/>
<evidence type="ECO:0000256" key="8">
    <source>
        <dbReference type="HAMAP-Rule" id="MF_00484"/>
    </source>
</evidence>
<evidence type="ECO:0000256" key="6">
    <source>
        <dbReference type="ARBA" id="ARBA00022679"/>
    </source>
</evidence>
<dbReference type="SUPFAM" id="SSF53756">
    <property type="entry name" value="UDP-Glycosyltransferase/glycogen phosphorylase"/>
    <property type="match status" value="1"/>
</dbReference>
<evidence type="ECO:0000256" key="5">
    <source>
        <dbReference type="ARBA" id="ARBA00022676"/>
    </source>
</evidence>
<dbReference type="RefSeq" id="WP_318350869.1">
    <property type="nucleotide sequence ID" value="NZ_AP018694.1"/>
</dbReference>
<keyword evidence="6 8" id="KW-0808">Transferase</keyword>
<comment type="pathway">
    <text evidence="3 8">Glycan biosynthesis; glycogen biosynthesis.</text>
</comment>
<evidence type="ECO:0000256" key="1">
    <source>
        <dbReference type="ARBA" id="ARBA00001478"/>
    </source>
</evidence>
<name>A0A5K7S8P1_9BACT</name>
<comment type="similarity">
    <text evidence="4 8">Belongs to the glycosyltransferase 1 family. Bacterial/plant glycogen synthase subfamily.</text>
</comment>
<comment type="function">
    <text evidence="2 8">Synthesizes alpha-1,4-glucan chains using ADP-glucose.</text>
</comment>
<feature type="domain" description="Glycosyl transferase family 1" evidence="9">
    <location>
        <begin position="279"/>
        <end position="410"/>
    </location>
</feature>
<dbReference type="HAMAP" id="MF_00484">
    <property type="entry name" value="Glycogen_synth"/>
    <property type="match status" value="1"/>
</dbReference>
<evidence type="ECO:0000313" key="12">
    <source>
        <dbReference type="Proteomes" id="UP001193389"/>
    </source>
</evidence>
<dbReference type="EC" id="2.4.1.21" evidence="8"/>
<evidence type="ECO:0000256" key="3">
    <source>
        <dbReference type="ARBA" id="ARBA00004964"/>
    </source>
</evidence>
<gene>
    <name evidence="8" type="primary">glgA</name>
    <name evidence="11" type="ORF">AQPE_2069</name>
</gene>
<evidence type="ECO:0000256" key="2">
    <source>
        <dbReference type="ARBA" id="ARBA00002764"/>
    </source>
</evidence>
<keyword evidence="7 8" id="KW-0320">Glycogen biosynthesis</keyword>
<keyword evidence="5 8" id="KW-0328">Glycosyltransferase</keyword>
<evidence type="ECO:0000259" key="9">
    <source>
        <dbReference type="Pfam" id="PF00534"/>
    </source>
</evidence>
<dbReference type="GO" id="GO:0009011">
    <property type="term" value="F:alpha-1,4-glucan glucosyltransferase (ADP-glucose donor) activity"/>
    <property type="evidence" value="ECO:0007669"/>
    <property type="project" value="UniProtKB-UniRule"/>
</dbReference>
<dbReference type="PANTHER" id="PTHR45825:SF11">
    <property type="entry name" value="ALPHA AMYLASE DOMAIN-CONTAINING PROTEIN"/>
    <property type="match status" value="1"/>
</dbReference>
<dbReference type="PANTHER" id="PTHR45825">
    <property type="entry name" value="GRANULE-BOUND STARCH SYNTHASE 1, CHLOROPLASTIC/AMYLOPLASTIC"/>
    <property type="match status" value="1"/>
</dbReference>
<evidence type="ECO:0000259" key="10">
    <source>
        <dbReference type="Pfam" id="PF08323"/>
    </source>
</evidence>
<evidence type="ECO:0000256" key="4">
    <source>
        <dbReference type="ARBA" id="ARBA00010281"/>
    </source>
</evidence>
<dbReference type="InterPro" id="IPR013534">
    <property type="entry name" value="Starch_synth_cat_dom"/>
</dbReference>
<dbReference type="CDD" id="cd03791">
    <property type="entry name" value="GT5_Glycogen_synthase_DULL1-like"/>
    <property type="match status" value="1"/>
</dbReference>
<comment type="catalytic activity">
    <reaction evidence="1 8">
        <text>[(1-&gt;4)-alpha-D-glucosyl](n) + ADP-alpha-D-glucose = [(1-&gt;4)-alpha-D-glucosyl](n+1) + ADP + H(+)</text>
        <dbReference type="Rhea" id="RHEA:18189"/>
        <dbReference type="Rhea" id="RHEA-COMP:9584"/>
        <dbReference type="Rhea" id="RHEA-COMP:9587"/>
        <dbReference type="ChEBI" id="CHEBI:15378"/>
        <dbReference type="ChEBI" id="CHEBI:15444"/>
        <dbReference type="ChEBI" id="CHEBI:57498"/>
        <dbReference type="ChEBI" id="CHEBI:456216"/>
        <dbReference type="EC" id="2.4.1.21"/>
    </reaction>
</comment>
<evidence type="ECO:0000313" key="11">
    <source>
        <dbReference type="EMBL" id="BBE17910.1"/>
    </source>
</evidence>
<dbReference type="InterPro" id="IPR011835">
    <property type="entry name" value="GS/SS"/>
</dbReference>
<sequence length="471" mass="53625">MDIIHISAECYPAAKAGGLGDVVGALPKYQKMLGHSASVIMPFYHGKFSRENKFSVIFSGFARLGHTNFAFNVLTLDENNLGYDLFMIDIPGLFDRENIYSYHDDTERFITFQIATLNWLNQREIMPDIIHCHDSHTGFIPFMMSKVREYSKFEQVPTIFTIHNGQYQGQFGFDKLYFLPPFHSYFNGLVEWHNLINPLASAIKCAWRVTTVSPSYLDEIGYSMKGMEDLLRQERGKSVGILNGIDADVWNPATDPMLEQKYSIKNITEGKAANKEVLCKQFNLNPEKPLFTFIGRLVGEKGADVLPEIIYNISKFNPGEQNILVLGSGEKHIENSLLHLESEFKGSYCSYIGYNEKLSHVIYAGADFLLMPSRVEPCGLNQLYALRYGTVPIVRRTGGLRDTVIDIGDGGFGICHDQCSAFDVLHSMQRAKSFYQKKRDFNKIRKQIMQIDHSWNKAAQDYIELYQSLKS</sequence>
<reference evidence="11" key="1">
    <citation type="journal article" date="2020" name="Int. J. Syst. Evol. Microbiol.">
        <title>Aquipluma nitroreducens gen. nov. sp. nov., a novel facultatively anaerobic bacterium isolated from a freshwater lake.</title>
        <authorList>
            <person name="Watanabe M."/>
            <person name="Kojima H."/>
            <person name="Fukui M."/>
        </authorList>
    </citation>
    <scope>NUCLEOTIDE SEQUENCE</scope>
    <source>
        <strain evidence="11">MeG22</strain>
    </source>
</reference>
<keyword evidence="12" id="KW-1185">Reference proteome</keyword>
<dbReference type="Pfam" id="PF00534">
    <property type="entry name" value="Glycos_transf_1"/>
    <property type="match status" value="1"/>
</dbReference>
<dbReference type="AlphaFoldDB" id="A0A5K7S8P1"/>
<dbReference type="EMBL" id="AP018694">
    <property type="protein sequence ID" value="BBE17910.1"/>
    <property type="molecule type" value="Genomic_DNA"/>
</dbReference>
<dbReference type="Proteomes" id="UP001193389">
    <property type="component" value="Chromosome"/>
</dbReference>
<dbReference type="Gene3D" id="3.40.50.2000">
    <property type="entry name" value="Glycogen Phosphorylase B"/>
    <property type="match status" value="2"/>
</dbReference>
<feature type="binding site" evidence="8">
    <location>
        <position position="15"/>
    </location>
    <ligand>
        <name>ADP-alpha-D-glucose</name>
        <dbReference type="ChEBI" id="CHEBI:57498"/>
    </ligand>
</feature>
<dbReference type="Pfam" id="PF08323">
    <property type="entry name" value="Glyco_transf_5"/>
    <property type="match status" value="1"/>
</dbReference>
<dbReference type="UniPathway" id="UPA00164"/>
<dbReference type="GO" id="GO:0005978">
    <property type="term" value="P:glycogen biosynthetic process"/>
    <property type="evidence" value="ECO:0007669"/>
    <property type="project" value="UniProtKB-UniRule"/>
</dbReference>
<dbReference type="InterPro" id="IPR001296">
    <property type="entry name" value="Glyco_trans_1"/>
</dbReference>
<accession>A0A5K7S8P1</accession>